<keyword evidence="5" id="KW-0472">Membrane</keyword>
<dbReference type="PANTHER" id="PTHR12815:SF18">
    <property type="entry name" value="SORTING AND ASSEMBLY MACHINERY COMPONENT 50 HOMOLOG"/>
    <property type="match status" value="1"/>
</dbReference>
<name>F8NHK8_SERL9</name>
<dbReference type="GeneID" id="18813091"/>
<evidence type="ECO:0000313" key="8">
    <source>
        <dbReference type="EMBL" id="EGO29179.1"/>
    </source>
</evidence>
<dbReference type="RefSeq" id="XP_007313421.1">
    <property type="nucleotide sequence ID" value="XM_007313359.1"/>
</dbReference>
<feature type="domain" description="Bacterial surface antigen (D15)" evidence="7">
    <location>
        <begin position="176"/>
        <end position="488"/>
    </location>
</feature>
<dbReference type="Proteomes" id="UP000008064">
    <property type="component" value="Unassembled WGS sequence"/>
</dbReference>
<keyword evidence="3" id="KW-1134">Transmembrane beta strand</keyword>
<organism>
    <name type="scientific">Serpula lacrymans var. lacrymans (strain S7.9)</name>
    <name type="common">Dry rot fungus</name>
    <dbReference type="NCBI Taxonomy" id="578457"/>
    <lineage>
        <taxon>Eukaryota</taxon>
        <taxon>Fungi</taxon>
        <taxon>Dikarya</taxon>
        <taxon>Basidiomycota</taxon>
        <taxon>Agaricomycotina</taxon>
        <taxon>Agaricomycetes</taxon>
        <taxon>Agaricomycetidae</taxon>
        <taxon>Boletales</taxon>
        <taxon>Coniophorineae</taxon>
        <taxon>Serpulaceae</taxon>
        <taxon>Serpula</taxon>
    </lineage>
</organism>
<evidence type="ECO:0000256" key="6">
    <source>
        <dbReference type="SAM" id="MobiDB-lite"/>
    </source>
</evidence>
<protein>
    <recommendedName>
        <fullName evidence="7">Bacterial surface antigen (D15) domain-containing protein</fullName>
    </recommendedName>
</protein>
<dbReference type="GO" id="GO:0045040">
    <property type="term" value="P:protein insertion into mitochondrial outer membrane"/>
    <property type="evidence" value="ECO:0007669"/>
    <property type="project" value="TreeGrafter"/>
</dbReference>
<evidence type="ECO:0000256" key="3">
    <source>
        <dbReference type="ARBA" id="ARBA00022452"/>
    </source>
</evidence>
<feature type="region of interest" description="Disordered" evidence="6">
    <location>
        <begin position="1"/>
        <end position="24"/>
    </location>
</feature>
<keyword evidence="4" id="KW-0812">Transmembrane</keyword>
<evidence type="ECO:0000256" key="1">
    <source>
        <dbReference type="ARBA" id="ARBA00004374"/>
    </source>
</evidence>
<evidence type="ECO:0000256" key="4">
    <source>
        <dbReference type="ARBA" id="ARBA00022692"/>
    </source>
</evidence>
<gene>
    <name evidence="8" type="ORF">SERLADRAFT_412777</name>
</gene>
<dbReference type="KEGG" id="sla:SERLADRAFT_412777"/>
<evidence type="ECO:0000259" key="7">
    <source>
        <dbReference type="Pfam" id="PF01103"/>
    </source>
</evidence>
<dbReference type="HOGENOM" id="CLU_014798_3_1_1"/>
<feature type="compositionally biased region" description="Polar residues" evidence="6">
    <location>
        <begin position="1"/>
        <end position="13"/>
    </location>
</feature>
<dbReference type="GO" id="GO:0005741">
    <property type="term" value="C:mitochondrial outer membrane"/>
    <property type="evidence" value="ECO:0007669"/>
    <property type="project" value="UniProtKB-SubCell"/>
</dbReference>
<dbReference type="PANTHER" id="PTHR12815">
    <property type="entry name" value="SORTING AND ASSEMBLY MACHINERY SAMM50 PROTEIN FAMILY MEMBER"/>
    <property type="match status" value="1"/>
</dbReference>
<comment type="subcellular location">
    <subcellularLocation>
        <location evidence="1">Mitochondrion outer membrane</location>
        <topology evidence="1">Multi-pass membrane protein</topology>
    </subcellularLocation>
</comment>
<comment type="similarity">
    <text evidence="2">Belongs to the SAM50/omp85 family.</text>
</comment>
<dbReference type="OrthoDB" id="1724197at2759"/>
<dbReference type="Gene3D" id="2.40.160.50">
    <property type="entry name" value="membrane protein fhac: a member of the omp85/tpsb transporter family"/>
    <property type="match status" value="1"/>
</dbReference>
<reference evidence="8" key="1">
    <citation type="submission" date="2011-04" db="EMBL/GenBank/DDBJ databases">
        <title>Evolution of plant cell wall degrading machinery underlies the functional diversity of forest fungi.</title>
        <authorList>
            <consortium name="US DOE Joint Genome Institute (JGI-PGF)"/>
            <person name="Eastwood D.C."/>
            <person name="Floudas D."/>
            <person name="Binder M."/>
            <person name="Majcherczyk A."/>
            <person name="Schneider P."/>
            <person name="Aerts A."/>
            <person name="Asiegbu F.O."/>
            <person name="Baker S.E."/>
            <person name="Barry K."/>
            <person name="Bendiksby M."/>
            <person name="Blumentritt M."/>
            <person name="Coutinho P.M."/>
            <person name="Cullen D."/>
            <person name="Cullen D."/>
            <person name="Gathman A."/>
            <person name="Goodell B."/>
            <person name="Henrissat B."/>
            <person name="Ihrmark K."/>
            <person name="Kauserud H."/>
            <person name="Kohler A."/>
            <person name="LaButti K."/>
            <person name="Lapidus A."/>
            <person name="Lavin J.L."/>
            <person name="Lee Y.-H."/>
            <person name="Lindquist E."/>
            <person name="Lilly W."/>
            <person name="Lucas S."/>
            <person name="Morin E."/>
            <person name="Murat C."/>
            <person name="Oguiza J.A."/>
            <person name="Park J."/>
            <person name="Pisabarro A.G."/>
            <person name="Riley R."/>
            <person name="Rosling A."/>
            <person name="Salamov A."/>
            <person name="Schmidt O."/>
            <person name="Schmutz J."/>
            <person name="Skrede I."/>
            <person name="Stenlid J."/>
            <person name="Wiebenga A."/>
            <person name="Xie X."/>
            <person name="Kues U."/>
            <person name="Hibbett D.S."/>
            <person name="Hoffmeister D."/>
            <person name="Hogberg N."/>
            <person name="Martin F."/>
            <person name="Grigoriev I.V."/>
            <person name="Watkinson S.C."/>
        </authorList>
    </citation>
    <scope>NUCLEOTIDE SEQUENCE</scope>
    <source>
        <strain evidence="8">S7.9</strain>
    </source>
</reference>
<evidence type="ECO:0000256" key="5">
    <source>
        <dbReference type="ARBA" id="ARBA00023136"/>
    </source>
</evidence>
<evidence type="ECO:0000256" key="2">
    <source>
        <dbReference type="ARBA" id="ARBA00010913"/>
    </source>
</evidence>
<sequence>MSSLKPPLQNSGRPQEPDGADLDKLRKWQEDRVARKLKGEYESAVSHLADIVNENLSTHLRIATVRVQGAKHTRRSFLDWLVNPWLSPQLSPLDVDKPSTLQNVLHTARGISHVLQETDLFQSVEAKIERSRDMLAKEGDVDIIFKTREKGRFFLKTSTELGNSEGNASATARIRNVFGGAETLEANLSLGTQTRRSFHTLLSMPLSSSLRTKGELSLFALDRDLSSYASASEGLRGFKAAVRSDLRSSGVHEITYEAVLRHIGNLIPSASPSIREVAGQTLKSSISHRWTRDTRDDKITATRGLYTKVFQEFAGLGGDAFFYKAEVEGQASRRVLPGVALSFAARTGFIRSFTPQAPFSDRFQLGGPLSVRSFRANGMGPRDGVDSLGGDIYWSTGISLISDIPRKPHWPVKSHLFVNAGRLDVMDKSKNLAENFSDCLSKPSVSAGVGLIYRFDPVRVEVNFGVPIVSSKSDGARRGFQVGIGLDFL</sequence>
<dbReference type="InterPro" id="IPR000184">
    <property type="entry name" value="Bac_surfAg_D15"/>
</dbReference>
<dbReference type="Pfam" id="PF01103">
    <property type="entry name" value="Omp85"/>
    <property type="match status" value="1"/>
</dbReference>
<dbReference type="AlphaFoldDB" id="F8NHK8"/>
<accession>F8NHK8</accession>
<proteinExistence type="inferred from homology"/>
<dbReference type="InterPro" id="IPR039910">
    <property type="entry name" value="D15-like"/>
</dbReference>
<dbReference type="EMBL" id="GL945429">
    <property type="protein sequence ID" value="EGO29179.1"/>
    <property type="molecule type" value="Genomic_DNA"/>
</dbReference>